<keyword evidence="5" id="KW-1185">Reference proteome</keyword>
<dbReference type="Gene3D" id="2.40.160.20">
    <property type="match status" value="1"/>
</dbReference>
<protein>
    <submittedName>
        <fullName evidence="4">Porin opacity type</fullName>
    </submittedName>
</protein>
<feature type="chain" id="PRO_5019578738" evidence="2">
    <location>
        <begin position="22"/>
        <end position="216"/>
    </location>
</feature>
<name>A0A448TVK6_9PAST</name>
<gene>
    <name evidence="4" type="ORF">NCTC12871_01456</name>
</gene>
<dbReference type="RefSeq" id="WP_172594234.1">
    <property type="nucleotide sequence ID" value="NZ_LR134510.1"/>
</dbReference>
<dbReference type="EMBL" id="LR134510">
    <property type="protein sequence ID" value="VEJ09965.1"/>
    <property type="molecule type" value="Genomic_DNA"/>
</dbReference>
<comment type="similarity">
    <text evidence="1">Belongs to the opacity porin family.</text>
</comment>
<dbReference type="InterPro" id="IPR011250">
    <property type="entry name" value="OMP/PagP_B-barrel"/>
</dbReference>
<evidence type="ECO:0000256" key="2">
    <source>
        <dbReference type="SAM" id="SignalP"/>
    </source>
</evidence>
<keyword evidence="2" id="KW-0732">Signal</keyword>
<feature type="signal peptide" evidence="2">
    <location>
        <begin position="1"/>
        <end position="21"/>
    </location>
</feature>
<feature type="domain" description="Porin opacity type" evidence="3">
    <location>
        <begin position="82"/>
        <end position="203"/>
    </location>
</feature>
<dbReference type="AlphaFoldDB" id="A0A448TVK6"/>
<dbReference type="GO" id="GO:0009279">
    <property type="term" value="C:cell outer membrane"/>
    <property type="evidence" value="ECO:0007669"/>
    <property type="project" value="UniProtKB-ARBA"/>
</dbReference>
<reference evidence="4 5" key="1">
    <citation type="submission" date="2018-12" db="EMBL/GenBank/DDBJ databases">
        <authorList>
            <consortium name="Pathogen Informatics"/>
        </authorList>
    </citation>
    <scope>NUCLEOTIDE SEQUENCE [LARGE SCALE GENOMIC DNA]</scope>
    <source>
        <strain evidence="4 5">NCTC12871</strain>
    </source>
</reference>
<organism evidence="4 5">
    <name type="scientific">Actinobacillus delphinicola</name>
    <dbReference type="NCBI Taxonomy" id="51161"/>
    <lineage>
        <taxon>Bacteria</taxon>
        <taxon>Pseudomonadati</taxon>
        <taxon>Pseudomonadota</taxon>
        <taxon>Gammaproteobacteria</taxon>
        <taxon>Pasteurellales</taxon>
        <taxon>Pasteurellaceae</taxon>
        <taxon>Actinobacillus</taxon>
    </lineage>
</organism>
<dbReference type="KEGG" id="adp:NCTC12871_01456"/>
<dbReference type="InterPro" id="IPR003394">
    <property type="entry name" value="Porin_opacity"/>
</dbReference>
<proteinExistence type="inferred from homology"/>
<evidence type="ECO:0000259" key="3">
    <source>
        <dbReference type="Pfam" id="PF02462"/>
    </source>
</evidence>
<dbReference type="Proteomes" id="UP000279799">
    <property type="component" value="Chromosome"/>
</dbReference>
<dbReference type="Pfam" id="PF02462">
    <property type="entry name" value="Opacity"/>
    <property type="match status" value="1"/>
</dbReference>
<sequence length="216" mass="23473">MKKSLLATAILGLATATCANAALTTSGTPITGVSPDAQSGFPTDIPVMPYAQIDLGATTLMQNGDDDLDVSNKTVFSQRVTVGFDFQGDRLGLDFTNFGHYKWHDSLYDANAELKADIYGIGLSYSHAFMLNSTIRPYIGARIGYTHFKSKLTVSYMSKEIARVDNSDNHASIGAFAGVEFDATRNITFGIGTEYNQLWGNDTTDIAGKAFMRVYF</sequence>
<evidence type="ECO:0000256" key="1">
    <source>
        <dbReference type="ARBA" id="ARBA00009830"/>
    </source>
</evidence>
<dbReference type="GO" id="GO:0015288">
    <property type="term" value="F:porin activity"/>
    <property type="evidence" value="ECO:0007669"/>
    <property type="project" value="InterPro"/>
</dbReference>
<evidence type="ECO:0000313" key="4">
    <source>
        <dbReference type="EMBL" id="VEJ09965.1"/>
    </source>
</evidence>
<evidence type="ECO:0000313" key="5">
    <source>
        <dbReference type="Proteomes" id="UP000279799"/>
    </source>
</evidence>
<dbReference type="SUPFAM" id="SSF56925">
    <property type="entry name" value="OMPA-like"/>
    <property type="match status" value="1"/>
</dbReference>
<accession>A0A448TVK6</accession>